<comment type="caution">
    <text evidence="2">The sequence shown here is derived from an EMBL/GenBank/DDBJ whole genome shotgun (WGS) entry which is preliminary data.</text>
</comment>
<name>A0A4R2CED5_SHIGR</name>
<dbReference type="InterPro" id="IPR013785">
    <property type="entry name" value="Aldolase_TIM"/>
</dbReference>
<evidence type="ECO:0000256" key="1">
    <source>
        <dbReference type="ARBA" id="ARBA00023239"/>
    </source>
</evidence>
<keyword evidence="1" id="KW-0456">Lyase</keyword>
<organism evidence="2 3">
    <name type="scientific">Shinella granuli</name>
    <dbReference type="NCBI Taxonomy" id="323621"/>
    <lineage>
        <taxon>Bacteria</taxon>
        <taxon>Pseudomonadati</taxon>
        <taxon>Pseudomonadota</taxon>
        <taxon>Alphaproteobacteria</taxon>
        <taxon>Hyphomicrobiales</taxon>
        <taxon>Rhizobiaceae</taxon>
        <taxon>Shinella</taxon>
    </lineage>
</organism>
<dbReference type="SUPFAM" id="SSF51569">
    <property type="entry name" value="Aldolase"/>
    <property type="match status" value="1"/>
</dbReference>
<dbReference type="Pfam" id="PF00701">
    <property type="entry name" value="DHDPS"/>
    <property type="match status" value="1"/>
</dbReference>
<gene>
    <name evidence="2" type="ORF">EV665_118112</name>
</gene>
<dbReference type="RefSeq" id="WP_162853138.1">
    <property type="nucleotide sequence ID" value="NZ_BAABEI010000012.1"/>
</dbReference>
<protein>
    <submittedName>
        <fullName evidence="2">Dihydrodipicolinate synthetase family protein</fullName>
    </submittedName>
</protein>
<sequence>MRLSGTMPALVTPFDANGRVDFKAFETLPAHLREARVTGWVPNGSTGE</sequence>
<dbReference type="EMBL" id="SLVX01000018">
    <property type="protein sequence ID" value="TCN39026.1"/>
    <property type="molecule type" value="Genomic_DNA"/>
</dbReference>
<dbReference type="InterPro" id="IPR002220">
    <property type="entry name" value="DapA-like"/>
</dbReference>
<evidence type="ECO:0000313" key="2">
    <source>
        <dbReference type="EMBL" id="TCN39026.1"/>
    </source>
</evidence>
<evidence type="ECO:0000313" key="3">
    <source>
        <dbReference type="Proteomes" id="UP000295351"/>
    </source>
</evidence>
<dbReference type="Proteomes" id="UP000295351">
    <property type="component" value="Unassembled WGS sequence"/>
</dbReference>
<dbReference type="Gene3D" id="3.20.20.70">
    <property type="entry name" value="Aldolase class I"/>
    <property type="match status" value="1"/>
</dbReference>
<proteinExistence type="predicted"/>
<dbReference type="AlphaFoldDB" id="A0A4R2CED5"/>
<dbReference type="GO" id="GO:0016829">
    <property type="term" value="F:lyase activity"/>
    <property type="evidence" value="ECO:0007669"/>
    <property type="project" value="UniProtKB-KW"/>
</dbReference>
<reference evidence="2 3" key="1">
    <citation type="submission" date="2019-03" db="EMBL/GenBank/DDBJ databases">
        <title>Genomic Encyclopedia of Type Strains, Phase IV (KMG-IV): sequencing the most valuable type-strain genomes for metagenomic binning, comparative biology and taxonomic classification.</title>
        <authorList>
            <person name="Goeker M."/>
        </authorList>
    </citation>
    <scope>NUCLEOTIDE SEQUENCE [LARGE SCALE GENOMIC DNA]</scope>
    <source>
        <strain evidence="2 3">DSM 18401</strain>
    </source>
</reference>
<accession>A0A4R2CED5</accession>
<keyword evidence="3" id="KW-1185">Reference proteome</keyword>